<name>A0A563VUZ3_9CYAN</name>
<evidence type="ECO:0000256" key="7">
    <source>
        <dbReference type="ARBA" id="ARBA00022679"/>
    </source>
</evidence>
<dbReference type="HAMAP" id="MF_00812">
    <property type="entry name" value="Thiopur_methtran"/>
    <property type="match status" value="1"/>
</dbReference>
<dbReference type="GO" id="GO:0032259">
    <property type="term" value="P:methylation"/>
    <property type="evidence" value="ECO:0007669"/>
    <property type="project" value="UniProtKB-KW"/>
</dbReference>
<comment type="subcellular location">
    <subcellularLocation>
        <location evidence="2">Cytoplasm</location>
    </subcellularLocation>
</comment>
<dbReference type="NCBIfam" id="NF009732">
    <property type="entry name" value="PRK13255.1"/>
    <property type="match status" value="1"/>
</dbReference>
<reference evidence="10 11" key="1">
    <citation type="submission" date="2019-01" db="EMBL/GenBank/DDBJ databases">
        <authorList>
            <person name="Brito A."/>
        </authorList>
    </citation>
    <scope>NUCLEOTIDE SEQUENCE [LARGE SCALE GENOMIC DNA]</scope>
    <source>
        <strain evidence="10">1</strain>
    </source>
</reference>
<dbReference type="PIRSF" id="PIRSF023956">
    <property type="entry name" value="Thiopurine_S-methyltransferase"/>
    <property type="match status" value="1"/>
</dbReference>
<evidence type="ECO:0000256" key="3">
    <source>
        <dbReference type="ARBA" id="ARBA00008145"/>
    </source>
</evidence>
<proteinExistence type="inferred from homology"/>
<dbReference type="GO" id="GO:0010038">
    <property type="term" value="P:response to metal ion"/>
    <property type="evidence" value="ECO:0007669"/>
    <property type="project" value="InterPro"/>
</dbReference>
<keyword evidence="11" id="KW-1185">Reference proteome</keyword>
<evidence type="ECO:0000256" key="2">
    <source>
        <dbReference type="ARBA" id="ARBA00004496"/>
    </source>
</evidence>
<keyword evidence="6 10" id="KW-0489">Methyltransferase</keyword>
<dbReference type="NCBIfam" id="TIGR03840">
    <property type="entry name" value="TMPT_Se_Te"/>
    <property type="match status" value="1"/>
</dbReference>
<dbReference type="Pfam" id="PF05724">
    <property type="entry name" value="TPMT"/>
    <property type="match status" value="1"/>
</dbReference>
<accession>A0A563VUZ3</accession>
<evidence type="ECO:0000256" key="9">
    <source>
        <dbReference type="NCBIfam" id="TIGR03840"/>
    </source>
</evidence>
<comment type="catalytic activity">
    <reaction evidence="1">
        <text>S-adenosyl-L-methionine + a thiopurine = S-adenosyl-L-homocysteine + a thiopurine S-methylether.</text>
        <dbReference type="EC" id="2.1.1.67"/>
    </reaction>
</comment>
<dbReference type="GO" id="GO:0005737">
    <property type="term" value="C:cytoplasm"/>
    <property type="evidence" value="ECO:0007669"/>
    <property type="project" value="UniProtKB-SubCell"/>
</dbReference>
<dbReference type="PROSITE" id="PS51585">
    <property type="entry name" value="SAM_MT_TPMT"/>
    <property type="match status" value="1"/>
</dbReference>
<evidence type="ECO:0000256" key="8">
    <source>
        <dbReference type="ARBA" id="ARBA00022691"/>
    </source>
</evidence>
<protein>
    <recommendedName>
        <fullName evidence="4 9">Thiopurine S-methyltransferase</fullName>
        <ecNumber evidence="4 9">2.1.1.67</ecNumber>
    </recommendedName>
</protein>
<dbReference type="Proteomes" id="UP000320055">
    <property type="component" value="Unassembled WGS sequence"/>
</dbReference>
<dbReference type="AlphaFoldDB" id="A0A563VUZ3"/>
<dbReference type="SUPFAM" id="SSF53335">
    <property type="entry name" value="S-adenosyl-L-methionine-dependent methyltransferases"/>
    <property type="match status" value="1"/>
</dbReference>
<dbReference type="EMBL" id="CAACVJ010000246">
    <property type="protein sequence ID" value="VEP15257.1"/>
    <property type="molecule type" value="Genomic_DNA"/>
</dbReference>
<dbReference type="InterPro" id="IPR008854">
    <property type="entry name" value="TPMT"/>
</dbReference>
<evidence type="ECO:0000256" key="4">
    <source>
        <dbReference type="ARBA" id="ARBA00011905"/>
    </source>
</evidence>
<dbReference type="PANTHER" id="PTHR10259">
    <property type="entry name" value="THIOPURINE S-METHYLTRANSFERASE"/>
    <property type="match status" value="1"/>
</dbReference>
<dbReference type="OrthoDB" id="9778208at2"/>
<evidence type="ECO:0000313" key="11">
    <source>
        <dbReference type="Proteomes" id="UP000320055"/>
    </source>
</evidence>
<gene>
    <name evidence="10" type="primary">tpm</name>
    <name evidence="10" type="ORF">H1P_320028</name>
</gene>
<dbReference type="InterPro" id="IPR029063">
    <property type="entry name" value="SAM-dependent_MTases_sf"/>
</dbReference>
<organism evidence="10 11">
    <name type="scientific">Hyella patelloides LEGE 07179</name>
    <dbReference type="NCBI Taxonomy" id="945734"/>
    <lineage>
        <taxon>Bacteria</taxon>
        <taxon>Bacillati</taxon>
        <taxon>Cyanobacteriota</taxon>
        <taxon>Cyanophyceae</taxon>
        <taxon>Pleurocapsales</taxon>
        <taxon>Hyellaceae</taxon>
        <taxon>Hyella</taxon>
    </lineage>
</organism>
<dbReference type="InterPro" id="IPR025835">
    <property type="entry name" value="Thiopurine_S-MeTrfase"/>
</dbReference>
<comment type="similarity">
    <text evidence="3">Belongs to the class I-like SAM-binding methyltransferase superfamily. TPMT family.</text>
</comment>
<dbReference type="InterPro" id="IPR022474">
    <property type="entry name" value="Thiopur_S-MeTfrase_Se/Te_detox"/>
</dbReference>
<dbReference type="FunFam" id="3.40.50.150:FF:000101">
    <property type="entry name" value="Thiopurine S-methyltransferase"/>
    <property type="match status" value="1"/>
</dbReference>
<keyword evidence="8" id="KW-0949">S-adenosyl-L-methionine</keyword>
<sequence>MDSSFWLQKWEKNDIGFHKSEANPVLAKYFEELSLSKGSRLFVPLCGKTLDIAWLLLEGYRVTGAELVEMAVEQLFDELGMKPKISRVGEASLYSAKDINIFVGNILDVSGEILGSVDAIYDRAALVALPEEMRNRYTAHLAEITGKAPQLLVTYEYDQNLMEGPPFSISNEEVERHYSDSYDLSLIVSTDVAGGLKGKCAAKENVWLLQKHQ</sequence>
<dbReference type="RefSeq" id="WP_144865373.1">
    <property type="nucleotide sequence ID" value="NZ_LR213792.1"/>
</dbReference>
<evidence type="ECO:0000256" key="5">
    <source>
        <dbReference type="ARBA" id="ARBA00022490"/>
    </source>
</evidence>
<dbReference type="Gene3D" id="3.40.50.150">
    <property type="entry name" value="Vaccinia Virus protein VP39"/>
    <property type="match status" value="1"/>
</dbReference>
<keyword evidence="5" id="KW-0963">Cytoplasm</keyword>
<dbReference type="EC" id="2.1.1.67" evidence="4 9"/>
<evidence type="ECO:0000256" key="6">
    <source>
        <dbReference type="ARBA" id="ARBA00022603"/>
    </source>
</evidence>
<keyword evidence="7 10" id="KW-0808">Transferase</keyword>
<evidence type="ECO:0000313" key="10">
    <source>
        <dbReference type="EMBL" id="VEP15257.1"/>
    </source>
</evidence>
<dbReference type="PANTHER" id="PTHR10259:SF11">
    <property type="entry name" value="THIOPURINE S-METHYLTRANSFERASE"/>
    <property type="match status" value="1"/>
</dbReference>
<dbReference type="GO" id="GO:0008119">
    <property type="term" value="F:thiopurine S-methyltransferase activity"/>
    <property type="evidence" value="ECO:0007669"/>
    <property type="project" value="UniProtKB-UniRule"/>
</dbReference>
<evidence type="ECO:0000256" key="1">
    <source>
        <dbReference type="ARBA" id="ARBA00000903"/>
    </source>
</evidence>